<evidence type="ECO:0000313" key="3">
    <source>
        <dbReference type="Proteomes" id="UP000187209"/>
    </source>
</evidence>
<dbReference type="EMBL" id="MPUH01000826">
    <property type="protein sequence ID" value="OMJ73379.1"/>
    <property type="molecule type" value="Genomic_DNA"/>
</dbReference>
<comment type="caution">
    <text evidence="2">The sequence shown here is derived from an EMBL/GenBank/DDBJ whole genome shotgun (WGS) entry which is preliminary data.</text>
</comment>
<dbReference type="InterPro" id="IPR036322">
    <property type="entry name" value="WD40_repeat_dom_sf"/>
</dbReference>
<organism evidence="2 3">
    <name type="scientific">Stentor coeruleus</name>
    <dbReference type="NCBI Taxonomy" id="5963"/>
    <lineage>
        <taxon>Eukaryota</taxon>
        <taxon>Sar</taxon>
        <taxon>Alveolata</taxon>
        <taxon>Ciliophora</taxon>
        <taxon>Postciliodesmatophora</taxon>
        <taxon>Heterotrichea</taxon>
        <taxon>Heterotrichida</taxon>
        <taxon>Stentoridae</taxon>
        <taxon>Stentor</taxon>
    </lineage>
</organism>
<evidence type="ECO:0000256" key="1">
    <source>
        <dbReference type="SAM" id="Phobius"/>
    </source>
</evidence>
<keyword evidence="3" id="KW-1185">Reference proteome</keyword>
<dbReference type="SUPFAM" id="SSF50978">
    <property type="entry name" value="WD40 repeat-like"/>
    <property type="match status" value="1"/>
</dbReference>
<feature type="transmembrane region" description="Helical" evidence="1">
    <location>
        <begin position="20"/>
        <end position="37"/>
    </location>
</feature>
<keyword evidence="1" id="KW-0812">Transmembrane</keyword>
<dbReference type="Proteomes" id="UP000187209">
    <property type="component" value="Unassembled WGS sequence"/>
</dbReference>
<accession>A0A1R2B9D5</accession>
<keyword evidence="1" id="KW-1133">Transmembrane helix</keyword>
<name>A0A1R2B9D5_9CILI</name>
<reference evidence="2 3" key="1">
    <citation type="submission" date="2016-11" db="EMBL/GenBank/DDBJ databases">
        <title>The macronuclear genome of Stentor coeruleus: a giant cell with tiny introns.</title>
        <authorList>
            <person name="Slabodnick M."/>
            <person name="Ruby J.G."/>
            <person name="Reiff S.B."/>
            <person name="Swart E.C."/>
            <person name="Gosai S."/>
            <person name="Prabakaran S."/>
            <person name="Witkowska E."/>
            <person name="Larue G.E."/>
            <person name="Fisher S."/>
            <person name="Freeman R.M."/>
            <person name="Gunawardena J."/>
            <person name="Chu W."/>
            <person name="Stover N.A."/>
            <person name="Gregory B.D."/>
            <person name="Nowacki M."/>
            <person name="Derisi J."/>
            <person name="Roy S.W."/>
            <person name="Marshall W.F."/>
            <person name="Sood P."/>
        </authorList>
    </citation>
    <scope>NUCLEOTIDE SEQUENCE [LARGE SCALE GENOMIC DNA]</scope>
    <source>
        <strain evidence="2">WM001</strain>
    </source>
</reference>
<keyword evidence="1" id="KW-0472">Membrane</keyword>
<gene>
    <name evidence="2" type="ORF">SteCoe_27933</name>
</gene>
<sequence length="255" mass="28544">MESGVSQKIERPQESSNSKILMIVSCVVAVIVAILFGRSSSSSSLCLDLSNPELSIESKLSLLKSAYNFQPITKDTLQPTLALYPVSNCEHIFTVTQDNSYIWNLTSSKPIKTYSHCSFSAITQKKDFIICLYERDHIGKLNTETFIMQDMTKSNDPILKISLFTEAPYILYSYLAGENEKVMVKDIMSHKTLGNFDGIKGSIRKMAAEGLKNVIVQDSEGIKIYEFGTQGPTFRVKDQETFKALSETFPGLKNF</sequence>
<protein>
    <submittedName>
        <fullName evidence="2">Uncharacterized protein</fullName>
    </submittedName>
</protein>
<dbReference type="AlphaFoldDB" id="A0A1R2B9D5"/>
<evidence type="ECO:0000313" key="2">
    <source>
        <dbReference type="EMBL" id="OMJ73379.1"/>
    </source>
</evidence>
<proteinExistence type="predicted"/>